<gene>
    <name evidence="1" type="ORF">A8990_13926</name>
</gene>
<organism evidence="1 2">
    <name type="scientific">Paenibacillus taihuensis</name>
    <dbReference type="NCBI Taxonomy" id="1156355"/>
    <lineage>
        <taxon>Bacteria</taxon>
        <taxon>Bacillati</taxon>
        <taxon>Bacillota</taxon>
        <taxon>Bacilli</taxon>
        <taxon>Bacillales</taxon>
        <taxon>Paenibacillaceae</taxon>
        <taxon>Paenibacillus</taxon>
    </lineage>
</organism>
<comment type="caution">
    <text evidence="1">The sequence shown here is derived from an EMBL/GenBank/DDBJ whole genome shotgun (WGS) entry which is preliminary data.</text>
</comment>
<dbReference type="Proteomes" id="UP000256304">
    <property type="component" value="Unassembled WGS sequence"/>
</dbReference>
<dbReference type="SUPFAM" id="SSF143744">
    <property type="entry name" value="GlcG-like"/>
    <property type="match status" value="1"/>
</dbReference>
<name>A0A3D9QVA9_9BACL</name>
<dbReference type="PIRSF" id="PIRSF008757">
    <property type="entry name" value="UCP008757"/>
    <property type="match status" value="1"/>
</dbReference>
<reference evidence="1 2" key="1">
    <citation type="submission" date="2018-08" db="EMBL/GenBank/DDBJ databases">
        <title>Genomic Encyclopedia of Type Strains, Phase III (KMG-III): the genomes of soil and plant-associated and newly described type strains.</title>
        <authorList>
            <person name="Whitman W."/>
        </authorList>
    </citation>
    <scope>NUCLEOTIDE SEQUENCE [LARGE SCALE GENOMIC DNA]</scope>
    <source>
        <strain evidence="1 2">CGMCC 1.10966</strain>
    </source>
</reference>
<sequence>MTNDQAELERLLKQEQDLQFTTFTNETAFEIGTRMIQKAQQEQKAIAVTIVRNGELLFHTKMNGTTADNDMWIKRKRNVVHHFGHSSYYMHVKFKVEGGSVEGACLDPKDYAAEGGSFPLLIKNVGVVGTISASGLPGDQDHQMIVSVLEDYLGAQ</sequence>
<dbReference type="Gene3D" id="3.30.450.150">
    <property type="entry name" value="Haem-degrading domain"/>
    <property type="match status" value="1"/>
</dbReference>
<dbReference type="InterPro" id="IPR010371">
    <property type="entry name" value="YBR137W-like"/>
</dbReference>
<dbReference type="AlphaFoldDB" id="A0A3D9QVA9"/>
<evidence type="ECO:0000313" key="1">
    <source>
        <dbReference type="EMBL" id="REE68037.1"/>
    </source>
</evidence>
<proteinExistence type="predicted"/>
<dbReference type="InterPro" id="IPR038084">
    <property type="entry name" value="PduO/GlcC-like_sf"/>
</dbReference>
<keyword evidence="2" id="KW-1185">Reference proteome</keyword>
<evidence type="ECO:0000313" key="2">
    <source>
        <dbReference type="Proteomes" id="UP000256304"/>
    </source>
</evidence>
<accession>A0A3D9QVA9</accession>
<dbReference type="OrthoDB" id="9815315at2"/>
<dbReference type="PANTHER" id="PTHR28255:SF1">
    <property type="entry name" value="UPF0303 PROTEIN YBR137W"/>
    <property type="match status" value="1"/>
</dbReference>
<dbReference type="NCBIfam" id="NF002696">
    <property type="entry name" value="PRK02487.1-5"/>
    <property type="match status" value="1"/>
</dbReference>
<dbReference type="InterPro" id="IPR005624">
    <property type="entry name" value="PduO/GlcC-like"/>
</dbReference>
<dbReference type="EMBL" id="QTTN01000039">
    <property type="protein sequence ID" value="REE68037.1"/>
    <property type="molecule type" value="Genomic_DNA"/>
</dbReference>
<dbReference type="Pfam" id="PF03928">
    <property type="entry name" value="HbpS-like"/>
    <property type="match status" value="1"/>
</dbReference>
<dbReference type="PANTHER" id="PTHR28255">
    <property type="match status" value="1"/>
</dbReference>
<dbReference type="RefSeq" id="WP_116191709.1">
    <property type="nucleotide sequence ID" value="NZ_QTTN01000039.1"/>
</dbReference>
<protein>
    <submittedName>
        <fullName evidence="1">Uncharacterized protein (UPF0303 family)</fullName>
    </submittedName>
</protein>